<reference evidence="2" key="1">
    <citation type="submission" date="2018-10" db="EMBL/GenBank/DDBJ databases">
        <title>Transcriptome assembly of Aceria tosichella (Wheat curl mite) Type 2.</title>
        <authorList>
            <person name="Scully E.D."/>
            <person name="Geib S.M."/>
            <person name="Palmer N.A."/>
            <person name="Gupta A.K."/>
            <person name="Sarath G."/>
            <person name="Tatineni S."/>
        </authorList>
    </citation>
    <scope>NUCLEOTIDE SEQUENCE</scope>
    <source>
        <strain evidence="2">LincolnNE</strain>
    </source>
</reference>
<dbReference type="EMBL" id="GGYP01000038">
    <property type="protein sequence ID" value="MDE44809.1"/>
    <property type="molecule type" value="Transcribed_RNA"/>
</dbReference>
<sequence>MTDDIRRQRYIRRAVESAYEYNVFLNRSRQRIYLDMQTNTPNYPVGLGRQNKTLARTEKVGRFPVAVMPSQYQDWYIKYTPEELEYLPVDTVLKGPIMRIDQLPPVLTTPDVSDFDTSSEGSTDSDDESCSSCCSYCNNPQQE</sequence>
<accession>A0A6G1S370</accession>
<proteinExistence type="predicted"/>
<protein>
    <submittedName>
        <fullName evidence="2">PHD finger protein 10</fullName>
    </submittedName>
</protein>
<evidence type="ECO:0000313" key="2">
    <source>
        <dbReference type="EMBL" id="MDE44809.1"/>
    </source>
</evidence>
<evidence type="ECO:0000256" key="1">
    <source>
        <dbReference type="SAM" id="MobiDB-lite"/>
    </source>
</evidence>
<organism evidence="2">
    <name type="scientific">Aceria tosichella</name>
    <name type="common">wheat curl mite</name>
    <dbReference type="NCBI Taxonomy" id="561515"/>
    <lineage>
        <taxon>Eukaryota</taxon>
        <taxon>Metazoa</taxon>
        <taxon>Ecdysozoa</taxon>
        <taxon>Arthropoda</taxon>
        <taxon>Chelicerata</taxon>
        <taxon>Arachnida</taxon>
        <taxon>Acari</taxon>
        <taxon>Acariformes</taxon>
        <taxon>Trombidiformes</taxon>
        <taxon>Prostigmata</taxon>
        <taxon>Eupodina</taxon>
        <taxon>Eriophyoidea</taxon>
        <taxon>Eriophyidae</taxon>
        <taxon>Eriophyinae</taxon>
        <taxon>Aceriini</taxon>
        <taxon>Aceria</taxon>
    </lineage>
</organism>
<name>A0A6G1S370_9ACAR</name>
<gene>
    <name evidence="2" type="primary">PHF10</name>
    <name evidence="2" type="ORF">g.20169</name>
</gene>
<feature type="region of interest" description="Disordered" evidence="1">
    <location>
        <begin position="104"/>
        <end position="132"/>
    </location>
</feature>
<dbReference type="AlphaFoldDB" id="A0A6G1S370"/>